<dbReference type="EMBL" id="UYYF01004989">
    <property type="protein sequence ID" value="VDN07820.1"/>
    <property type="molecule type" value="Genomic_DNA"/>
</dbReference>
<dbReference type="Proteomes" id="UP000276776">
    <property type="component" value="Unassembled WGS sequence"/>
</dbReference>
<evidence type="ECO:0000313" key="3">
    <source>
        <dbReference type="WBParaSite" id="TCLT_0001015401-mRNA-1"/>
    </source>
</evidence>
<proteinExistence type="predicted"/>
<evidence type="ECO:0000313" key="1">
    <source>
        <dbReference type="EMBL" id="VDN07820.1"/>
    </source>
</evidence>
<evidence type="ECO:0000313" key="2">
    <source>
        <dbReference type="Proteomes" id="UP000276776"/>
    </source>
</evidence>
<dbReference type="WBParaSite" id="TCLT_0001015401-mRNA-1">
    <property type="protein sequence ID" value="TCLT_0001015401-mRNA-1"/>
    <property type="gene ID" value="TCLT_0001015401"/>
</dbReference>
<reference evidence="3" key="1">
    <citation type="submission" date="2017-02" db="UniProtKB">
        <authorList>
            <consortium name="WormBaseParasite"/>
        </authorList>
    </citation>
    <scope>IDENTIFICATION</scope>
</reference>
<name>A0A0N5DAF7_THECL</name>
<organism evidence="3">
    <name type="scientific">Thelazia callipaeda</name>
    <name type="common">Oriental eyeworm</name>
    <name type="synonym">Parasitic nematode</name>
    <dbReference type="NCBI Taxonomy" id="103827"/>
    <lineage>
        <taxon>Eukaryota</taxon>
        <taxon>Metazoa</taxon>
        <taxon>Ecdysozoa</taxon>
        <taxon>Nematoda</taxon>
        <taxon>Chromadorea</taxon>
        <taxon>Rhabditida</taxon>
        <taxon>Spirurina</taxon>
        <taxon>Spiruromorpha</taxon>
        <taxon>Thelazioidea</taxon>
        <taxon>Thelaziidae</taxon>
        <taxon>Thelazia</taxon>
    </lineage>
</organism>
<keyword evidence="2" id="KW-1185">Reference proteome</keyword>
<dbReference type="AlphaFoldDB" id="A0A0N5DAF7"/>
<gene>
    <name evidence="1" type="ORF">TCLT_LOCUS10143</name>
</gene>
<sequence>MEGKRKKSASAIINENNGTQMRLEKLCEGLERHTTSVPEVADSRMITLEALVVDLKSQVARKVAESAS</sequence>
<accession>A0A0N5DAF7</accession>
<reference evidence="1 2" key="2">
    <citation type="submission" date="2018-11" db="EMBL/GenBank/DDBJ databases">
        <authorList>
            <consortium name="Pathogen Informatics"/>
        </authorList>
    </citation>
    <scope>NUCLEOTIDE SEQUENCE [LARGE SCALE GENOMIC DNA]</scope>
</reference>
<protein>
    <submittedName>
        <fullName evidence="3">BHLH domain-containing protein</fullName>
    </submittedName>
</protein>